<dbReference type="STRING" id="1073996.SAMN05444271_10612"/>
<organism evidence="1 2">
    <name type="scientific">Halohasta litchfieldiae</name>
    <dbReference type="NCBI Taxonomy" id="1073996"/>
    <lineage>
        <taxon>Archaea</taxon>
        <taxon>Methanobacteriati</taxon>
        <taxon>Methanobacteriota</taxon>
        <taxon>Stenosarchaea group</taxon>
        <taxon>Halobacteria</taxon>
        <taxon>Halobacteriales</taxon>
        <taxon>Haloferacaceae</taxon>
        <taxon>Halohasta</taxon>
    </lineage>
</organism>
<dbReference type="EMBL" id="FNYR01000006">
    <property type="protein sequence ID" value="SEI70032.1"/>
    <property type="molecule type" value="Genomic_DNA"/>
</dbReference>
<name>A0A1H6T2M4_9EURY</name>
<protein>
    <submittedName>
        <fullName evidence="1">Uncharacterized protein</fullName>
    </submittedName>
</protein>
<reference evidence="1 2" key="1">
    <citation type="submission" date="2016-10" db="EMBL/GenBank/DDBJ databases">
        <authorList>
            <person name="de Groot N.N."/>
        </authorList>
    </citation>
    <scope>NUCLEOTIDE SEQUENCE [LARGE SCALE GENOMIC DNA]</scope>
    <source>
        <strain evidence="1 2">DSM 22187</strain>
    </source>
</reference>
<dbReference type="Proteomes" id="UP000198888">
    <property type="component" value="Unassembled WGS sequence"/>
</dbReference>
<dbReference type="RefSeq" id="WP_089671472.1">
    <property type="nucleotide sequence ID" value="NZ_CP024845.1"/>
</dbReference>
<dbReference type="KEGG" id="hae:halTADL_0081"/>
<keyword evidence="2" id="KW-1185">Reference proteome</keyword>
<dbReference type="Pfam" id="PF19098">
    <property type="entry name" value="DUF5785"/>
    <property type="match status" value="1"/>
</dbReference>
<dbReference type="GeneID" id="35000916"/>
<dbReference type="AlphaFoldDB" id="A0A1H6T2M4"/>
<dbReference type="OrthoDB" id="284200at2157"/>
<sequence>MDWPHDPDGEQGSEGRRQYGHAIIAKKVDEEGDFPLDRDSFVAEYGDDPIRIDSETVVPLEEIFDHVEESSFETIVDMHQAVGKGMRRGGLWFYEGADKFSRTR</sequence>
<accession>A0A1H6T2M4</accession>
<dbReference type="InterPro" id="IPR043903">
    <property type="entry name" value="DUF5785"/>
</dbReference>
<evidence type="ECO:0000313" key="1">
    <source>
        <dbReference type="EMBL" id="SEI70032.1"/>
    </source>
</evidence>
<gene>
    <name evidence="1" type="ORF">SAMN05444271_10612</name>
</gene>
<proteinExistence type="predicted"/>
<accession>A0A2H4PXS1</accession>
<evidence type="ECO:0000313" key="2">
    <source>
        <dbReference type="Proteomes" id="UP000198888"/>
    </source>
</evidence>